<proteinExistence type="predicted"/>
<evidence type="ECO:0000313" key="2">
    <source>
        <dbReference type="Proteomes" id="UP000231098"/>
    </source>
</evidence>
<organism evidence="1 2">
    <name type="scientific">candidate division WWE3 bacterium CG08_land_8_20_14_0_20_41_15</name>
    <dbReference type="NCBI Taxonomy" id="1975086"/>
    <lineage>
        <taxon>Bacteria</taxon>
        <taxon>Katanobacteria</taxon>
    </lineage>
</organism>
<feature type="non-terminal residue" evidence="1">
    <location>
        <position position="110"/>
    </location>
</feature>
<name>A0A2H0X8F6_UNCKA</name>
<sequence length="110" mass="12035">MRRDLIMEAEAILVKIVSLVEDAAGGISINELSKALGVSYLVTMGALNLLFAKRVLTVDSFQIVRLVGAYYSDYHGCDVLVRFCPHCKSFTTQAINEAGGWSCLCCQKLT</sequence>
<evidence type="ECO:0000313" key="1">
    <source>
        <dbReference type="EMBL" id="PIS21217.1"/>
    </source>
</evidence>
<gene>
    <name evidence="1" type="ORF">COT51_03990</name>
</gene>
<reference evidence="2" key="1">
    <citation type="submission" date="2017-09" db="EMBL/GenBank/DDBJ databases">
        <title>Depth-based differentiation of microbial function through sediment-hosted aquifers and enrichment of novel symbionts in the deep terrestrial subsurface.</title>
        <authorList>
            <person name="Probst A.J."/>
            <person name="Ladd B."/>
            <person name="Jarett J.K."/>
            <person name="Geller-Mcgrath D.E."/>
            <person name="Sieber C.M.K."/>
            <person name="Emerson J.B."/>
            <person name="Anantharaman K."/>
            <person name="Thomas B.C."/>
            <person name="Malmstrom R."/>
            <person name="Stieglmeier M."/>
            <person name="Klingl A."/>
            <person name="Woyke T."/>
            <person name="Ryan C.M."/>
            <person name="Banfield J.F."/>
        </authorList>
    </citation>
    <scope>NUCLEOTIDE SEQUENCE [LARGE SCALE GENOMIC DNA]</scope>
</reference>
<comment type="caution">
    <text evidence="1">The sequence shown here is derived from an EMBL/GenBank/DDBJ whole genome shotgun (WGS) entry which is preliminary data.</text>
</comment>
<protein>
    <submittedName>
        <fullName evidence="1">Uncharacterized protein</fullName>
    </submittedName>
</protein>
<dbReference type="EMBL" id="PEYV01000065">
    <property type="protein sequence ID" value="PIS21217.1"/>
    <property type="molecule type" value="Genomic_DNA"/>
</dbReference>
<dbReference type="Proteomes" id="UP000231098">
    <property type="component" value="Unassembled WGS sequence"/>
</dbReference>
<accession>A0A2H0X8F6</accession>
<dbReference type="AlphaFoldDB" id="A0A2H0X8F6"/>